<dbReference type="AlphaFoldDB" id="A0A0C2BFR1"/>
<accession>A0A0C2BFR1</accession>
<dbReference type="GO" id="GO:0032259">
    <property type="term" value="P:methylation"/>
    <property type="evidence" value="ECO:0007669"/>
    <property type="project" value="UniProtKB-KW"/>
</dbReference>
<evidence type="ECO:0000256" key="4">
    <source>
        <dbReference type="ARBA" id="ARBA00023136"/>
    </source>
</evidence>
<keyword evidence="6" id="KW-0808">Transferase</keyword>
<comment type="similarity">
    <text evidence="5">Belongs to the class VI-like SAM-binding methyltransferase superfamily. Isoprenylcysteine carboxyl methyltransferase family.</text>
</comment>
<comment type="subcellular location">
    <subcellularLocation>
        <location evidence="5">Endoplasmic reticulum membrane</location>
        <topology evidence="5">Multi-pass membrane protein</topology>
    </subcellularLocation>
    <subcellularLocation>
        <location evidence="1">Membrane</location>
        <topology evidence="1">Multi-pass membrane protein</topology>
    </subcellularLocation>
</comment>
<keyword evidence="5" id="KW-0949">S-adenosyl-L-methionine</keyword>
<dbReference type="PANTHER" id="PTHR12714">
    <property type="entry name" value="PROTEIN-S ISOPRENYLCYSTEINE O-METHYLTRANSFERASE"/>
    <property type="match status" value="1"/>
</dbReference>
<dbReference type="EC" id="2.1.1.100" evidence="5"/>
<dbReference type="Proteomes" id="UP000054047">
    <property type="component" value="Unassembled WGS sequence"/>
</dbReference>
<comment type="catalytic activity">
    <reaction evidence="5">
        <text>[protein]-C-terminal S-[(2E,6E)-farnesyl]-L-cysteine + S-adenosyl-L-methionine = [protein]-C-terminal S-[(2E,6E)-farnesyl]-L-cysteine methyl ester + S-adenosyl-L-homocysteine</text>
        <dbReference type="Rhea" id="RHEA:21672"/>
        <dbReference type="Rhea" id="RHEA-COMP:12125"/>
        <dbReference type="Rhea" id="RHEA-COMP:12126"/>
        <dbReference type="ChEBI" id="CHEBI:57856"/>
        <dbReference type="ChEBI" id="CHEBI:59789"/>
        <dbReference type="ChEBI" id="CHEBI:90510"/>
        <dbReference type="ChEBI" id="CHEBI:90511"/>
        <dbReference type="EC" id="2.1.1.100"/>
    </reaction>
</comment>
<dbReference type="GO" id="GO:0005789">
    <property type="term" value="C:endoplasmic reticulum membrane"/>
    <property type="evidence" value="ECO:0007669"/>
    <property type="project" value="UniProtKB-SubCell"/>
</dbReference>
<proteinExistence type="inferred from homology"/>
<comment type="caution">
    <text evidence="5">Lacks conserved residue(s) required for the propagation of feature annotation.</text>
</comment>
<keyword evidence="5 6" id="KW-0489">Methyltransferase</keyword>
<evidence type="ECO:0000256" key="3">
    <source>
        <dbReference type="ARBA" id="ARBA00022989"/>
    </source>
</evidence>
<dbReference type="OrthoDB" id="422086at2759"/>
<feature type="transmembrane region" description="Helical" evidence="5">
    <location>
        <begin position="21"/>
        <end position="40"/>
    </location>
</feature>
<feature type="non-terminal residue" evidence="6">
    <location>
        <position position="1"/>
    </location>
</feature>
<keyword evidence="7" id="KW-1185">Reference proteome</keyword>
<keyword evidence="2 5" id="KW-0812">Transmembrane</keyword>
<dbReference type="PANTHER" id="PTHR12714:SF9">
    <property type="entry name" value="PROTEIN-S-ISOPRENYLCYSTEINE O-METHYLTRANSFERASE"/>
    <property type="match status" value="1"/>
</dbReference>
<dbReference type="InterPro" id="IPR007269">
    <property type="entry name" value="ICMT_MeTrfase"/>
</dbReference>
<keyword evidence="4 5" id="KW-0472">Membrane</keyword>
<gene>
    <name evidence="6" type="ORF">ANCDUO_27422</name>
</gene>
<evidence type="ECO:0000256" key="5">
    <source>
        <dbReference type="RuleBase" id="RU362022"/>
    </source>
</evidence>
<dbReference type="GO" id="GO:0004671">
    <property type="term" value="F:protein C-terminal S-isoprenylcysteine carboxyl O-methyltransferase activity"/>
    <property type="evidence" value="ECO:0007669"/>
    <property type="project" value="UniProtKB-EC"/>
</dbReference>
<evidence type="ECO:0000256" key="2">
    <source>
        <dbReference type="ARBA" id="ARBA00022692"/>
    </source>
</evidence>
<dbReference type="EMBL" id="KN795086">
    <property type="protein sequence ID" value="KIH42593.1"/>
    <property type="molecule type" value="Genomic_DNA"/>
</dbReference>
<keyword evidence="5" id="KW-0256">Endoplasmic reticulum</keyword>
<feature type="transmembrane region" description="Helical" evidence="5">
    <location>
        <begin position="46"/>
        <end position="63"/>
    </location>
</feature>
<dbReference type="Gene3D" id="1.20.120.1630">
    <property type="match status" value="1"/>
</dbReference>
<dbReference type="Pfam" id="PF04140">
    <property type="entry name" value="ICMT"/>
    <property type="match status" value="1"/>
</dbReference>
<protein>
    <recommendedName>
        <fullName evidence="5">Protein-S-isoprenylcysteine O-methyltransferase</fullName>
        <ecNumber evidence="5">2.1.1.100</ecNumber>
    </recommendedName>
</protein>
<evidence type="ECO:0000256" key="1">
    <source>
        <dbReference type="ARBA" id="ARBA00004141"/>
    </source>
</evidence>
<name>A0A0C2BFR1_9BILA</name>
<reference evidence="6 7" key="1">
    <citation type="submission" date="2013-12" db="EMBL/GenBank/DDBJ databases">
        <title>Draft genome of the parsitic nematode Ancylostoma duodenale.</title>
        <authorList>
            <person name="Mitreva M."/>
        </authorList>
    </citation>
    <scope>NUCLEOTIDE SEQUENCE [LARGE SCALE GENOMIC DNA]</scope>
    <source>
        <strain evidence="6 7">Zhejiang</strain>
    </source>
</reference>
<keyword evidence="3 5" id="KW-1133">Transmembrane helix</keyword>
<organism evidence="6 7">
    <name type="scientific">Ancylostoma duodenale</name>
    <dbReference type="NCBI Taxonomy" id="51022"/>
    <lineage>
        <taxon>Eukaryota</taxon>
        <taxon>Metazoa</taxon>
        <taxon>Ecdysozoa</taxon>
        <taxon>Nematoda</taxon>
        <taxon>Chromadorea</taxon>
        <taxon>Rhabditida</taxon>
        <taxon>Rhabditina</taxon>
        <taxon>Rhabditomorpha</taxon>
        <taxon>Strongyloidea</taxon>
        <taxon>Ancylostomatidae</taxon>
        <taxon>Ancylostomatinae</taxon>
        <taxon>Ancylostoma</taxon>
    </lineage>
</organism>
<evidence type="ECO:0000313" key="7">
    <source>
        <dbReference type="Proteomes" id="UP000054047"/>
    </source>
</evidence>
<sequence length="127" mass="14595">QWSIFWTETDLRSAGDFSRIVAYWVAACASWVEFFLEVYFTPFLKVYWISMLGFLMCLCGEILRKLAMLHAGSGFTHRLALSKRPDHRLVTTGIYAYLRHPGYTGLFSFRFDGETPGGRAIREGPEL</sequence>
<evidence type="ECO:0000313" key="6">
    <source>
        <dbReference type="EMBL" id="KIH42593.1"/>
    </source>
</evidence>